<evidence type="ECO:0000313" key="1">
    <source>
        <dbReference type="EMBL" id="AZE29448.1"/>
    </source>
</evidence>
<dbReference type="Proteomes" id="UP000280455">
    <property type="component" value="Chromosome"/>
</dbReference>
<dbReference type="AlphaFoldDB" id="A0AAD1E5W7"/>
<gene>
    <name evidence="1" type="ORF">C4K07_2663</name>
</gene>
<organism evidence="1 2">
    <name type="scientific">Pseudomonas chlororaphis subsp. aureofaciens</name>
    <dbReference type="NCBI Taxonomy" id="587851"/>
    <lineage>
        <taxon>Bacteria</taxon>
        <taxon>Pseudomonadati</taxon>
        <taxon>Pseudomonadota</taxon>
        <taxon>Gammaproteobacteria</taxon>
        <taxon>Pseudomonadales</taxon>
        <taxon>Pseudomonadaceae</taxon>
        <taxon>Pseudomonas</taxon>
    </lineage>
</organism>
<proteinExistence type="predicted"/>
<accession>A0AAD1E5W7</accession>
<name>A0AAD1E5W7_9PSED</name>
<protein>
    <submittedName>
        <fullName evidence="1">Uncharacterized protein</fullName>
    </submittedName>
</protein>
<reference evidence="1 2" key="1">
    <citation type="submission" date="2018-03" db="EMBL/GenBank/DDBJ databases">
        <title>Diversity of phytobeneficial traits revealed by whole-genome analysis of worldwide-isolated phenazine-producing Pseudomonas spp.</title>
        <authorList>
            <person name="Biessy A."/>
            <person name="Novinscak A."/>
            <person name="Blom J."/>
            <person name="Leger G."/>
            <person name="Thomashow L.S."/>
            <person name="Cazorla F.M."/>
            <person name="Josic D."/>
            <person name="Filion M."/>
        </authorList>
    </citation>
    <scope>NUCLEOTIDE SEQUENCE [LARGE SCALE GENOMIC DNA]</scope>
    <source>
        <strain evidence="1 2">ChPhzS24</strain>
    </source>
</reference>
<dbReference type="EMBL" id="CP027750">
    <property type="protein sequence ID" value="AZE29448.1"/>
    <property type="molecule type" value="Genomic_DNA"/>
</dbReference>
<sequence>MHLYITGFLPDSFADSSLKYDLDVAPEFEQKVMDILGWESLAAEADGELPLTKEQVSQIAVAIKESLPDHLDLFIGVVA</sequence>
<dbReference type="RefSeq" id="WP_124301465.1">
    <property type="nucleotide sequence ID" value="NZ_CP027750.1"/>
</dbReference>
<dbReference type="InterPro" id="IPR049810">
    <property type="entry name" value="S6_alt_immun-like"/>
</dbReference>
<dbReference type="NCBIfam" id="NF040643">
    <property type="entry name" value="S6_alt_immun"/>
    <property type="match status" value="1"/>
</dbReference>
<evidence type="ECO:0000313" key="2">
    <source>
        <dbReference type="Proteomes" id="UP000280455"/>
    </source>
</evidence>